<keyword evidence="10" id="KW-1185">Reference proteome</keyword>
<feature type="transmembrane region" description="Helical" evidence="8">
    <location>
        <begin position="43"/>
        <end position="61"/>
    </location>
</feature>
<evidence type="ECO:0000313" key="9">
    <source>
        <dbReference type="EMBL" id="WQD38905.1"/>
    </source>
</evidence>
<comment type="subcellular location">
    <subcellularLocation>
        <location evidence="1 8">Cell membrane</location>
        <topology evidence="1 8">Multi-pass membrane protein</topology>
    </subcellularLocation>
</comment>
<comment type="similarity">
    <text evidence="2 8">Belongs to the 4-toluene sulfonate uptake permease (TSUP) (TC 2.A.102) family.</text>
</comment>
<name>A0ABZ0WA97_9BACT</name>
<dbReference type="InterPro" id="IPR052017">
    <property type="entry name" value="TSUP"/>
</dbReference>
<dbReference type="RefSeq" id="WP_114792499.1">
    <property type="nucleotide sequence ID" value="NZ_CP139960.1"/>
</dbReference>
<feature type="transmembrane region" description="Helical" evidence="8">
    <location>
        <begin position="73"/>
        <end position="93"/>
    </location>
</feature>
<organism evidence="9 10">
    <name type="scientific">Niabella yanshanensis</name>
    <dbReference type="NCBI Taxonomy" id="577386"/>
    <lineage>
        <taxon>Bacteria</taxon>
        <taxon>Pseudomonadati</taxon>
        <taxon>Bacteroidota</taxon>
        <taxon>Chitinophagia</taxon>
        <taxon>Chitinophagales</taxon>
        <taxon>Chitinophagaceae</taxon>
        <taxon>Niabella</taxon>
    </lineage>
</organism>
<accession>A0ABZ0WA97</accession>
<dbReference type="EMBL" id="CP139960">
    <property type="protein sequence ID" value="WQD38905.1"/>
    <property type="molecule type" value="Genomic_DNA"/>
</dbReference>
<feature type="transmembrane region" description="Helical" evidence="8">
    <location>
        <begin position="176"/>
        <end position="195"/>
    </location>
</feature>
<evidence type="ECO:0000256" key="3">
    <source>
        <dbReference type="ARBA" id="ARBA00022448"/>
    </source>
</evidence>
<keyword evidence="5 8" id="KW-0812">Transmembrane</keyword>
<evidence type="ECO:0000256" key="5">
    <source>
        <dbReference type="ARBA" id="ARBA00022692"/>
    </source>
</evidence>
<proteinExistence type="inferred from homology"/>
<evidence type="ECO:0000256" key="4">
    <source>
        <dbReference type="ARBA" id="ARBA00022475"/>
    </source>
</evidence>
<sequence>MEVSLLLFASGLLAGAMNAIAGGGSFVSFPVLLSTGMPPVTANASNTVALLPGSLAGAWQYRAYAGNLRGISLIKMILLTTIGGGAGALLLLYTPPSKFTIFIPWLLLISSLTFAFGRRLGNYIRKKQQINQATVITGQFLLGIYGGYFGGAVGIMMMAVWNIFGMTDIKQINANKNLLVAAANAVAAILFIIAGKIAWYETAILIVATVLGGYAGGYYSKRINAVLLRNIIIVFNFMITAMFFVNTYLLTTS</sequence>
<dbReference type="Pfam" id="PF01925">
    <property type="entry name" value="TauE"/>
    <property type="match status" value="1"/>
</dbReference>
<feature type="transmembrane region" description="Helical" evidence="8">
    <location>
        <begin position="231"/>
        <end position="250"/>
    </location>
</feature>
<evidence type="ECO:0000256" key="7">
    <source>
        <dbReference type="ARBA" id="ARBA00023136"/>
    </source>
</evidence>
<protein>
    <recommendedName>
        <fullName evidence="8">Probable membrane transporter protein</fullName>
    </recommendedName>
</protein>
<keyword evidence="4 8" id="KW-1003">Cell membrane</keyword>
<dbReference type="InterPro" id="IPR002781">
    <property type="entry name" value="TM_pro_TauE-like"/>
</dbReference>
<dbReference type="Proteomes" id="UP001325680">
    <property type="component" value="Chromosome"/>
</dbReference>
<reference evidence="9 10" key="1">
    <citation type="submission" date="2023-12" db="EMBL/GenBank/DDBJ databases">
        <title>Genome sequencing and assembly of bacterial species from a model synthetic community.</title>
        <authorList>
            <person name="Hogle S.L."/>
        </authorList>
    </citation>
    <scope>NUCLEOTIDE SEQUENCE [LARGE SCALE GENOMIC DNA]</scope>
    <source>
        <strain evidence="9 10">HAMBI_3031</strain>
    </source>
</reference>
<feature type="transmembrane region" description="Helical" evidence="8">
    <location>
        <begin position="140"/>
        <end position="164"/>
    </location>
</feature>
<gene>
    <name evidence="9" type="ORF">U0035_01945</name>
</gene>
<evidence type="ECO:0000313" key="10">
    <source>
        <dbReference type="Proteomes" id="UP001325680"/>
    </source>
</evidence>
<evidence type="ECO:0000256" key="6">
    <source>
        <dbReference type="ARBA" id="ARBA00022989"/>
    </source>
</evidence>
<feature type="transmembrane region" description="Helical" evidence="8">
    <location>
        <begin position="99"/>
        <end position="120"/>
    </location>
</feature>
<evidence type="ECO:0000256" key="1">
    <source>
        <dbReference type="ARBA" id="ARBA00004651"/>
    </source>
</evidence>
<evidence type="ECO:0000256" key="2">
    <source>
        <dbReference type="ARBA" id="ARBA00009142"/>
    </source>
</evidence>
<keyword evidence="7 8" id="KW-0472">Membrane</keyword>
<evidence type="ECO:0000256" key="8">
    <source>
        <dbReference type="RuleBase" id="RU363041"/>
    </source>
</evidence>
<keyword evidence="6 8" id="KW-1133">Transmembrane helix</keyword>
<dbReference type="PANTHER" id="PTHR30269">
    <property type="entry name" value="TRANSMEMBRANE PROTEIN YFCA"/>
    <property type="match status" value="1"/>
</dbReference>
<dbReference type="PANTHER" id="PTHR30269:SF0">
    <property type="entry name" value="MEMBRANE TRANSPORTER PROTEIN YFCA-RELATED"/>
    <property type="match status" value="1"/>
</dbReference>
<keyword evidence="3" id="KW-0813">Transport</keyword>